<dbReference type="InterPro" id="IPR006093">
    <property type="entry name" value="Oxy_OxRdtase_FAD_BS"/>
</dbReference>
<keyword evidence="8" id="KW-1185">Reference proteome</keyword>
<dbReference type="PROSITE" id="PS00862">
    <property type="entry name" value="OX2_COVAL_FAD"/>
    <property type="match status" value="1"/>
</dbReference>
<evidence type="ECO:0000256" key="3">
    <source>
        <dbReference type="ARBA" id="ARBA00022630"/>
    </source>
</evidence>
<organism evidence="7 8">
    <name type="scientific">Thermocatellispora tengchongensis</name>
    <dbReference type="NCBI Taxonomy" id="1073253"/>
    <lineage>
        <taxon>Bacteria</taxon>
        <taxon>Bacillati</taxon>
        <taxon>Actinomycetota</taxon>
        <taxon>Actinomycetes</taxon>
        <taxon>Streptosporangiales</taxon>
        <taxon>Streptosporangiaceae</taxon>
        <taxon>Thermocatellispora</taxon>
    </lineage>
</organism>
<evidence type="ECO:0000256" key="2">
    <source>
        <dbReference type="ARBA" id="ARBA00005466"/>
    </source>
</evidence>
<accession>A0A840PPY2</accession>
<gene>
    <name evidence="7" type="ORF">HNP84_009595</name>
</gene>
<dbReference type="Pfam" id="PF08031">
    <property type="entry name" value="BBE"/>
    <property type="match status" value="1"/>
</dbReference>
<sequence length="462" mass="48644">MSATRRLRTLLGDFTGRTVGPDDPDYDAGRAVWNAMADRRPALIAHCGSAAEVAAAVRAGRAAGVPISVRGGGHQVAGLAVRDDALVIDLSGLRGGSVDPARRVAHVGGGSLLGDVDALTQKYGFMVPAGVISHTGLGGLALGGGVGWTCRHFGLTCDSIMGAHVVTADGEQVYAGEHGDPDLLWALRGGGGNFGVVTTFELAVQNVTDVLLGQAVFELRDAPRAAAHFREVMAAAPDAVTAVLVLKRAPALPVVPPDLVGRPSLVINAVWSGPLAQGEKELRWLVEEVNPASSRIVRMPYLQVQSMQDDMHPHGLRNYMKSRYLTALDAGAIESLAAACEEIPGAMSQIEVLALGGAVARVADDATAFAGRQAAYVVNIVATWPSAAEDEAHIQWARRGYTALDRVGSDAGYVNFLGEEPDRARSVYPGRTYDRLQAVKVRIDPENVFQGNVPILPKSVIH</sequence>
<evidence type="ECO:0000313" key="7">
    <source>
        <dbReference type="EMBL" id="MBB5139831.1"/>
    </source>
</evidence>
<dbReference type="PANTHER" id="PTHR42973">
    <property type="entry name" value="BINDING OXIDOREDUCTASE, PUTATIVE (AFU_ORTHOLOGUE AFUA_1G17690)-RELATED"/>
    <property type="match status" value="1"/>
</dbReference>
<dbReference type="InterPro" id="IPR016166">
    <property type="entry name" value="FAD-bd_PCMH"/>
</dbReference>
<dbReference type="Gene3D" id="3.30.465.10">
    <property type="match status" value="1"/>
</dbReference>
<dbReference type="InterPro" id="IPR012951">
    <property type="entry name" value="BBE"/>
</dbReference>
<dbReference type="GO" id="GO:0016491">
    <property type="term" value="F:oxidoreductase activity"/>
    <property type="evidence" value="ECO:0007669"/>
    <property type="project" value="UniProtKB-KW"/>
</dbReference>
<dbReference type="InterPro" id="IPR036318">
    <property type="entry name" value="FAD-bd_PCMH-like_sf"/>
</dbReference>
<dbReference type="GO" id="GO:0071949">
    <property type="term" value="F:FAD binding"/>
    <property type="evidence" value="ECO:0007669"/>
    <property type="project" value="InterPro"/>
</dbReference>
<dbReference type="Proteomes" id="UP000578449">
    <property type="component" value="Unassembled WGS sequence"/>
</dbReference>
<dbReference type="InterPro" id="IPR050416">
    <property type="entry name" value="FAD-linked_Oxidoreductase"/>
</dbReference>
<dbReference type="Gene3D" id="3.30.43.10">
    <property type="entry name" value="Uridine Diphospho-n-acetylenolpyruvylglucosamine Reductase, domain 2"/>
    <property type="match status" value="1"/>
</dbReference>
<evidence type="ECO:0000256" key="1">
    <source>
        <dbReference type="ARBA" id="ARBA00001974"/>
    </source>
</evidence>
<reference evidence="7 8" key="1">
    <citation type="submission" date="2020-08" db="EMBL/GenBank/DDBJ databases">
        <title>Genomic Encyclopedia of Type Strains, Phase IV (KMG-IV): sequencing the most valuable type-strain genomes for metagenomic binning, comparative biology and taxonomic classification.</title>
        <authorList>
            <person name="Goeker M."/>
        </authorList>
    </citation>
    <scope>NUCLEOTIDE SEQUENCE [LARGE SCALE GENOMIC DNA]</scope>
    <source>
        <strain evidence="7 8">DSM 45615</strain>
    </source>
</reference>
<evidence type="ECO:0000256" key="4">
    <source>
        <dbReference type="ARBA" id="ARBA00022827"/>
    </source>
</evidence>
<keyword evidence="5" id="KW-0560">Oxidoreductase</keyword>
<dbReference type="SUPFAM" id="SSF56176">
    <property type="entry name" value="FAD-binding/transporter-associated domain-like"/>
    <property type="match status" value="1"/>
</dbReference>
<protein>
    <submittedName>
        <fullName evidence="7">FAD/FMN-containing dehydrogenase</fullName>
    </submittedName>
</protein>
<proteinExistence type="inferred from homology"/>
<comment type="similarity">
    <text evidence="2">Belongs to the oxygen-dependent FAD-linked oxidoreductase family.</text>
</comment>
<dbReference type="EMBL" id="JACHGN010000033">
    <property type="protein sequence ID" value="MBB5139831.1"/>
    <property type="molecule type" value="Genomic_DNA"/>
</dbReference>
<dbReference type="PROSITE" id="PS51387">
    <property type="entry name" value="FAD_PCMH"/>
    <property type="match status" value="1"/>
</dbReference>
<dbReference type="InterPro" id="IPR016167">
    <property type="entry name" value="FAD-bd_PCMH_sub1"/>
</dbReference>
<keyword evidence="3" id="KW-0285">Flavoprotein</keyword>
<dbReference type="PANTHER" id="PTHR42973:SF39">
    <property type="entry name" value="FAD-BINDING PCMH-TYPE DOMAIN-CONTAINING PROTEIN"/>
    <property type="match status" value="1"/>
</dbReference>
<comment type="caution">
    <text evidence="7">The sequence shown here is derived from an EMBL/GenBank/DDBJ whole genome shotgun (WGS) entry which is preliminary data.</text>
</comment>
<dbReference type="RefSeq" id="WP_185056646.1">
    <property type="nucleotide sequence ID" value="NZ_BAABIX010000041.1"/>
</dbReference>
<name>A0A840PPY2_9ACTN</name>
<dbReference type="Gene3D" id="3.40.462.20">
    <property type="match status" value="1"/>
</dbReference>
<evidence type="ECO:0000256" key="5">
    <source>
        <dbReference type="ARBA" id="ARBA00023002"/>
    </source>
</evidence>
<dbReference type="InterPro" id="IPR016169">
    <property type="entry name" value="FAD-bd_PCMH_sub2"/>
</dbReference>
<evidence type="ECO:0000313" key="8">
    <source>
        <dbReference type="Proteomes" id="UP000578449"/>
    </source>
</evidence>
<comment type="cofactor">
    <cofactor evidence="1">
        <name>FAD</name>
        <dbReference type="ChEBI" id="CHEBI:57692"/>
    </cofactor>
</comment>
<evidence type="ECO:0000259" key="6">
    <source>
        <dbReference type="PROSITE" id="PS51387"/>
    </source>
</evidence>
<feature type="domain" description="FAD-binding PCMH-type" evidence="6">
    <location>
        <begin position="36"/>
        <end position="207"/>
    </location>
</feature>
<dbReference type="Pfam" id="PF01565">
    <property type="entry name" value="FAD_binding_4"/>
    <property type="match status" value="1"/>
</dbReference>
<keyword evidence="4" id="KW-0274">FAD</keyword>
<dbReference type="AlphaFoldDB" id="A0A840PPY2"/>
<dbReference type="InterPro" id="IPR006094">
    <property type="entry name" value="Oxid_FAD_bind_N"/>
</dbReference>